<gene>
    <name evidence="1" type="ORF">CCR75_004902</name>
</gene>
<organism evidence="1 2">
    <name type="scientific">Bremia lactucae</name>
    <name type="common">Lettuce downy mildew</name>
    <dbReference type="NCBI Taxonomy" id="4779"/>
    <lineage>
        <taxon>Eukaryota</taxon>
        <taxon>Sar</taxon>
        <taxon>Stramenopiles</taxon>
        <taxon>Oomycota</taxon>
        <taxon>Peronosporomycetes</taxon>
        <taxon>Peronosporales</taxon>
        <taxon>Peronosporaceae</taxon>
        <taxon>Bremia</taxon>
    </lineage>
</organism>
<keyword evidence="2" id="KW-1185">Reference proteome</keyword>
<dbReference type="KEGG" id="blac:94348659"/>
<reference evidence="1 2" key="1">
    <citation type="journal article" date="2021" name="Genome Biol.">
        <title>AFLAP: assembly-free linkage analysis pipeline using k-mers from genome sequencing data.</title>
        <authorList>
            <person name="Fletcher K."/>
            <person name="Zhang L."/>
            <person name="Gil J."/>
            <person name="Han R."/>
            <person name="Cavanaugh K."/>
            <person name="Michelmore R."/>
        </authorList>
    </citation>
    <scope>NUCLEOTIDE SEQUENCE [LARGE SCALE GENOMIC DNA]</scope>
    <source>
        <strain evidence="1 2">SF5</strain>
    </source>
</reference>
<evidence type="ECO:0000313" key="2">
    <source>
        <dbReference type="Proteomes" id="UP000294530"/>
    </source>
</evidence>
<dbReference type="EMBL" id="SHOA02000008">
    <property type="protein sequence ID" value="TDH66180.1"/>
    <property type="molecule type" value="Genomic_DNA"/>
</dbReference>
<accession>A0A976IBQ2</accession>
<comment type="caution">
    <text evidence="1">The sequence shown here is derived from an EMBL/GenBank/DDBJ whole genome shotgun (WGS) entry which is preliminary data.</text>
</comment>
<name>A0A976IBQ2_BRELC</name>
<evidence type="ECO:0000313" key="1">
    <source>
        <dbReference type="EMBL" id="TDH66180.1"/>
    </source>
</evidence>
<dbReference type="GeneID" id="94348659"/>
<proteinExistence type="predicted"/>
<protein>
    <submittedName>
        <fullName evidence="1">Uncharacterized protein</fullName>
    </submittedName>
</protein>
<sequence>MTPDKTMRIGKKALHTYDPSQLAKAMESVHADDSGVSTVSTAAKVAKEKDISSSSNCSIFDNFEEGTDSDDELL</sequence>
<dbReference type="RefSeq" id="XP_067815679.1">
    <property type="nucleotide sequence ID" value="XM_067962988.1"/>
</dbReference>
<dbReference type="Proteomes" id="UP000294530">
    <property type="component" value="Unassembled WGS sequence"/>
</dbReference>
<dbReference type="AlphaFoldDB" id="A0A976IBQ2"/>
<dbReference type="OrthoDB" id="265795at2759"/>